<proteinExistence type="predicted"/>
<accession>A0A4R0RH58</accession>
<gene>
    <name evidence="2" type="ORF">EIP91_004532</name>
</gene>
<evidence type="ECO:0000313" key="3">
    <source>
        <dbReference type="Proteomes" id="UP000292702"/>
    </source>
</evidence>
<protein>
    <submittedName>
        <fullName evidence="2">Uncharacterized protein</fullName>
    </submittedName>
</protein>
<reference evidence="2 3" key="1">
    <citation type="submission" date="2018-11" db="EMBL/GenBank/DDBJ databases">
        <title>Genome assembly of Steccherinum ochraceum LE-BIN_3174, the white-rot fungus of the Steccherinaceae family (The Residual Polyporoid clade, Polyporales, Basidiomycota).</title>
        <authorList>
            <person name="Fedorova T.V."/>
            <person name="Glazunova O.A."/>
            <person name="Landesman E.O."/>
            <person name="Moiseenko K.V."/>
            <person name="Psurtseva N.V."/>
            <person name="Savinova O.S."/>
            <person name="Shakhova N.V."/>
            <person name="Tyazhelova T.V."/>
            <person name="Vasina D.V."/>
        </authorList>
    </citation>
    <scope>NUCLEOTIDE SEQUENCE [LARGE SCALE GENOMIC DNA]</scope>
    <source>
        <strain evidence="2 3">LE-BIN_3174</strain>
    </source>
</reference>
<keyword evidence="3" id="KW-1185">Reference proteome</keyword>
<dbReference type="AlphaFoldDB" id="A0A4R0RH58"/>
<organism evidence="2 3">
    <name type="scientific">Steccherinum ochraceum</name>
    <dbReference type="NCBI Taxonomy" id="92696"/>
    <lineage>
        <taxon>Eukaryota</taxon>
        <taxon>Fungi</taxon>
        <taxon>Dikarya</taxon>
        <taxon>Basidiomycota</taxon>
        <taxon>Agaricomycotina</taxon>
        <taxon>Agaricomycetes</taxon>
        <taxon>Polyporales</taxon>
        <taxon>Steccherinaceae</taxon>
        <taxon>Steccherinum</taxon>
    </lineage>
</organism>
<sequence length="548" mass="62569">MPKNEYPFMSDCNSILNEIADYRNIEGDSKMYSDVGNDDNYGTGITDHGKGAADLSSTPADVQMLIADKLATNDLSAYTKTCRGVKEYCQPILFRTALFKINGSGPTRLYQFHSTVQSNPSMGINLRHLKLSAPLNTLDPVQLVGNTFDQIQDTINVGSLHDLLQSLPAIEELLIVGHHFTHNPSQTSSPYRLRLRNLTVVHTGFWTHVGTETADPSTAMEMWYTSPYAQSGLSEGKIGVPNVFAFFISAFESVDLLRFANISVIPFVDDHLHPPPYTGIPTTRPALHELEMDDRDVTLQQFDQFRARTVETVYRTSTPWNQKKKILEKTLKEMYEVFSQLPEDEERPELGDVLDTLVEWGERGHTLQTFNTLFISTIDIDVVRKAALEMLQDQSSDRASKIERAKVFVQQYRREMMQFAATYSDEELGEPLFSLYEWSSERDELTYIHRFESTERITHNWAVMYAVGNEQKRGSPSELDEIQEGPGTYSLPAREERTRNDHEITRALDRLHAETDVAPTISTDRWIQFDANSKRWDKLVSEFEKLLR</sequence>
<evidence type="ECO:0000256" key="1">
    <source>
        <dbReference type="SAM" id="MobiDB-lite"/>
    </source>
</evidence>
<comment type="caution">
    <text evidence="2">The sequence shown here is derived from an EMBL/GenBank/DDBJ whole genome shotgun (WGS) entry which is preliminary data.</text>
</comment>
<dbReference type="Proteomes" id="UP000292702">
    <property type="component" value="Unassembled WGS sequence"/>
</dbReference>
<feature type="region of interest" description="Disordered" evidence="1">
    <location>
        <begin position="472"/>
        <end position="498"/>
    </location>
</feature>
<evidence type="ECO:0000313" key="2">
    <source>
        <dbReference type="EMBL" id="TCD64119.1"/>
    </source>
</evidence>
<name>A0A4R0RH58_9APHY</name>
<dbReference type="EMBL" id="RWJN01000255">
    <property type="protein sequence ID" value="TCD64119.1"/>
    <property type="molecule type" value="Genomic_DNA"/>
</dbReference>